<evidence type="ECO:0000313" key="3">
    <source>
        <dbReference type="Proteomes" id="UP000236291"/>
    </source>
</evidence>
<reference evidence="2 3" key="1">
    <citation type="journal article" date="2014" name="Am. J. Bot.">
        <title>Genome assembly and annotation for red clover (Trifolium pratense; Fabaceae).</title>
        <authorList>
            <person name="Istvanek J."/>
            <person name="Jaros M."/>
            <person name="Krenek A."/>
            <person name="Repkova J."/>
        </authorList>
    </citation>
    <scope>NUCLEOTIDE SEQUENCE [LARGE SCALE GENOMIC DNA]</scope>
    <source>
        <strain evidence="3">cv. Tatra</strain>
        <tissue evidence="2">Young leaves</tissue>
    </source>
</reference>
<accession>A0A2K3MZ01</accession>
<gene>
    <name evidence="2" type="ORF">L195_g019169</name>
</gene>
<feature type="region of interest" description="Disordered" evidence="1">
    <location>
        <begin position="1"/>
        <end position="25"/>
    </location>
</feature>
<protein>
    <submittedName>
        <fullName evidence="2">Uncharacterized protein</fullName>
    </submittedName>
</protein>
<organism evidence="2 3">
    <name type="scientific">Trifolium pratense</name>
    <name type="common">Red clover</name>
    <dbReference type="NCBI Taxonomy" id="57577"/>
    <lineage>
        <taxon>Eukaryota</taxon>
        <taxon>Viridiplantae</taxon>
        <taxon>Streptophyta</taxon>
        <taxon>Embryophyta</taxon>
        <taxon>Tracheophyta</taxon>
        <taxon>Spermatophyta</taxon>
        <taxon>Magnoliopsida</taxon>
        <taxon>eudicotyledons</taxon>
        <taxon>Gunneridae</taxon>
        <taxon>Pentapetalae</taxon>
        <taxon>rosids</taxon>
        <taxon>fabids</taxon>
        <taxon>Fabales</taxon>
        <taxon>Fabaceae</taxon>
        <taxon>Papilionoideae</taxon>
        <taxon>50 kb inversion clade</taxon>
        <taxon>NPAAA clade</taxon>
        <taxon>Hologalegina</taxon>
        <taxon>IRL clade</taxon>
        <taxon>Trifolieae</taxon>
        <taxon>Trifolium</taxon>
    </lineage>
</organism>
<dbReference type="Proteomes" id="UP000236291">
    <property type="component" value="Unassembled WGS sequence"/>
</dbReference>
<comment type="caution">
    <text evidence="2">The sequence shown here is derived from an EMBL/GenBank/DDBJ whole genome shotgun (WGS) entry which is preliminary data.</text>
</comment>
<dbReference type="EMBL" id="ASHM01014013">
    <property type="protein sequence ID" value="PNX95969.1"/>
    <property type="molecule type" value="Genomic_DNA"/>
</dbReference>
<feature type="non-terminal residue" evidence="2">
    <location>
        <position position="25"/>
    </location>
</feature>
<evidence type="ECO:0000256" key="1">
    <source>
        <dbReference type="SAM" id="MobiDB-lite"/>
    </source>
</evidence>
<reference evidence="2 3" key="2">
    <citation type="journal article" date="2017" name="Front. Plant Sci.">
        <title>Gene Classification and Mining of Molecular Markers Useful in Red Clover (Trifolium pratense) Breeding.</title>
        <authorList>
            <person name="Istvanek J."/>
            <person name="Dluhosova J."/>
            <person name="Dluhos P."/>
            <person name="Patkova L."/>
            <person name="Nedelnik J."/>
            <person name="Repkova J."/>
        </authorList>
    </citation>
    <scope>NUCLEOTIDE SEQUENCE [LARGE SCALE GENOMIC DNA]</scope>
    <source>
        <strain evidence="3">cv. Tatra</strain>
        <tissue evidence="2">Young leaves</tissue>
    </source>
</reference>
<feature type="compositionally biased region" description="Basic and acidic residues" evidence="1">
    <location>
        <begin position="1"/>
        <end position="10"/>
    </location>
</feature>
<proteinExistence type="predicted"/>
<evidence type="ECO:0000313" key="2">
    <source>
        <dbReference type="EMBL" id="PNX95969.1"/>
    </source>
</evidence>
<name>A0A2K3MZ01_TRIPR</name>
<sequence>MTKMRSQTEKEEVECAVAPPSIEDG</sequence>
<dbReference type="AlphaFoldDB" id="A0A2K3MZ01"/>